<keyword evidence="3 5" id="KW-0063">Aspartyl esterase</keyword>
<evidence type="ECO:0000259" key="6">
    <source>
        <dbReference type="Pfam" id="PF01095"/>
    </source>
</evidence>
<proteinExistence type="predicted"/>
<dbReference type="AlphaFoldDB" id="A0AAW1I3F9"/>
<dbReference type="Proteomes" id="UP001443914">
    <property type="component" value="Unassembled WGS sequence"/>
</dbReference>
<dbReference type="EMBL" id="JBDFQZ010000010">
    <property type="protein sequence ID" value="KAK9683769.1"/>
    <property type="molecule type" value="Genomic_DNA"/>
</dbReference>
<dbReference type="GO" id="GO:0045490">
    <property type="term" value="P:pectin catabolic process"/>
    <property type="evidence" value="ECO:0007669"/>
    <property type="project" value="UniProtKB-UniRule"/>
</dbReference>
<evidence type="ECO:0000313" key="7">
    <source>
        <dbReference type="EMBL" id="KAK9683769.1"/>
    </source>
</evidence>
<keyword evidence="2 5" id="KW-0378">Hydrolase</keyword>
<dbReference type="Gene3D" id="2.160.20.10">
    <property type="entry name" value="Single-stranded right-handed beta-helix, Pectin lyase-like"/>
    <property type="match status" value="1"/>
</dbReference>
<evidence type="ECO:0000256" key="1">
    <source>
        <dbReference type="ARBA" id="ARBA00005184"/>
    </source>
</evidence>
<evidence type="ECO:0000256" key="2">
    <source>
        <dbReference type="ARBA" id="ARBA00022801"/>
    </source>
</evidence>
<dbReference type="InterPro" id="IPR000070">
    <property type="entry name" value="Pectinesterase_cat"/>
</dbReference>
<organism evidence="7 8">
    <name type="scientific">Saponaria officinalis</name>
    <name type="common">Common soapwort</name>
    <name type="synonym">Lychnis saponaria</name>
    <dbReference type="NCBI Taxonomy" id="3572"/>
    <lineage>
        <taxon>Eukaryota</taxon>
        <taxon>Viridiplantae</taxon>
        <taxon>Streptophyta</taxon>
        <taxon>Embryophyta</taxon>
        <taxon>Tracheophyta</taxon>
        <taxon>Spermatophyta</taxon>
        <taxon>Magnoliopsida</taxon>
        <taxon>eudicotyledons</taxon>
        <taxon>Gunneridae</taxon>
        <taxon>Pentapetalae</taxon>
        <taxon>Caryophyllales</taxon>
        <taxon>Caryophyllaceae</taxon>
        <taxon>Caryophylleae</taxon>
        <taxon>Saponaria</taxon>
    </lineage>
</organism>
<accession>A0AAW1I3F9</accession>
<comment type="pathway">
    <text evidence="1 5">Glycan metabolism; pectin degradation; 2-dehydro-3-deoxy-D-gluconate from pectin: step 1/5.</text>
</comment>
<comment type="caution">
    <text evidence="7">The sequence shown here is derived from an EMBL/GenBank/DDBJ whole genome shotgun (WGS) entry which is preliminary data.</text>
</comment>
<dbReference type="InterPro" id="IPR033131">
    <property type="entry name" value="Pectinesterase_Asp_AS"/>
</dbReference>
<dbReference type="PROSITE" id="PS00503">
    <property type="entry name" value="PECTINESTERASE_2"/>
    <property type="match status" value="1"/>
</dbReference>
<reference evidence="7" key="1">
    <citation type="submission" date="2024-03" db="EMBL/GenBank/DDBJ databases">
        <title>WGS assembly of Saponaria officinalis var. Norfolk2.</title>
        <authorList>
            <person name="Jenkins J."/>
            <person name="Shu S."/>
            <person name="Grimwood J."/>
            <person name="Barry K."/>
            <person name="Goodstein D."/>
            <person name="Schmutz J."/>
            <person name="Leebens-Mack J."/>
            <person name="Osbourn A."/>
        </authorList>
    </citation>
    <scope>NUCLEOTIDE SEQUENCE [LARGE SCALE GENOMIC DNA]</scope>
    <source>
        <strain evidence="7">JIC</strain>
    </source>
</reference>
<gene>
    <name evidence="7" type="ORF">RND81_10G163200</name>
</gene>
<evidence type="ECO:0000256" key="5">
    <source>
        <dbReference type="RuleBase" id="RU000589"/>
    </source>
</evidence>
<feature type="active site" evidence="4">
    <location>
        <position position="81"/>
    </location>
</feature>
<evidence type="ECO:0000256" key="3">
    <source>
        <dbReference type="ARBA" id="ARBA00023085"/>
    </source>
</evidence>
<sequence length="157" mass="16958">MTLSNVVSFSFYTGVNAVGFVAKDITFENTAGPEAGQAVAFRSSADKTAMYRCAFIGYQDTLLAASSRQFYKDCDIYGTVDFIFGDAAMVLQNCNIYIRQNYGHHTPVITAQGRNAASTNSAISIQNCTVVVEPTASGLSAVAYLGRPWMKYSGLGW</sequence>
<dbReference type="PANTHER" id="PTHR31707">
    <property type="entry name" value="PECTINESTERASE"/>
    <property type="match status" value="1"/>
</dbReference>
<evidence type="ECO:0000313" key="8">
    <source>
        <dbReference type="Proteomes" id="UP001443914"/>
    </source>
</evidence>
<dbReference type="InterPro" id="IPR012334">
    <property type="entry name" value="Pectin_lyas_fold"/>
</dbReference>
<dbReference type="InterPro" id="IPR011050">
    <property type="entry name" value="Pectin_lyase_fold/virulence"/>
</dbReference>
<dbReference type="SUPFAM" id="SSF51126">
    <property type="entry name" value="Pectin lyase-like"/>
    <property type="match status" value="1"/>
</dbReference>
<dbReference type="GO" id="GO:0042545">
    <property type="term" value="P:cell wall modification"/>
    <property type="evidence" value="ECO:0007669"/>
    <property type="project" value="UniProtKB-UniRule"/>
</dbReference>
<dbReference type="Pfam" id="PF01095">
    <property type="entry name" value="Pectinesterase"/>
    <property type="match status" value="1"/>
</dbReference>
<dbReference type="EC" id="3.1.1.11" evidence="5"/>
<comment type="catalytic activity">
    <reaction evidence="5">
        <text>[(1-&gt;4)-alpha-D-galacturonosyl methyl ester](n) + n H2O = [(1-&gt;4)-alpha-D-galacturonosyl](n) + n methanol + n H(+)</text>
        <dbReference type="Rhea" id="RHEA:22380"/>
        <dbReference type="Rhea" id="RHEA-COMP:14570"/>
        <dbReference type="Rhea" id="RHEA-COMP:14573"/>
        <dbReference type="ChEBI" id="CHEBI:15377"/>
        <dbReference type="ChEBI" id="CHEBI:15378"/>
        <dbReference type="ChEBI" id="CHEBI:17790"/>
        <dbReference type="ChEBI" id="CHEBI:140522"/>
        <dbReference type="ChEBI" id="CHEBI:140523"/>
        <dbReference type="EC" id="3.1.1.11"/>
    </reaction>
</comment>
<protein>
    <recommendedName>
        <fullName evidence="5">Pectinesterase</fullName>
        <ecNumber evidence="5">3.1.1.11</ecNumber>
    </recommendedName>
</protein>
<evidence type="ECO:0000256" key="4">
    <source>
        <dbReference type="PROSITE-ProRule" id="PRU10040"/>
    </source>
</evidence>
<dbReference type="GO" id="GO:0030599">
    <property type="term" value="F:pectinesterase activity"/>
    <property type="evidence" value="ECO:0007669"/>
    <property type="project" value="UniProtKB-UniRule"/>
</dbReference>
<feature type="domain" description="Pectinesterase catalytic" evidence="6">
    <location>
        <begin position="14"/>
        <end position="153"/>
    </location>
</feature>
<name>A0AAW1I3F9_SAPOF</name>
<keyword evidence="8" id="KW-1185">Reference proteome</keyword>